<feature type="compositionally biased region" description="Polar residues" evidence="1">
    <location>
        <begin position="623"/>
        <end position="633"/>
    </location>
</feature>
<feature type="domain" description="Agenet" evidence="2">
    <location>
        <begin position="838"/>
        <end position="896"/>
    </location>
</feature>
<feature type="compositionally biased region" description="Basic residues" evidence="1">
    <location>
        <begin position="926"/>
        <end position="937"/>
    </location>
</feature>
<feature type="domain" description="Agenet" evidence="2">
    <location>
        <begin position="744"/>
        <end position="818"/>
    </location>
</feature>
<accession>A0ABP0UNI7</accession>
<gene>
    <name evidence="3" type="ORF">CSSPTR1EN2_LOCUS18070</name>
</gene>
<protein>
    <recommendedName>
        <fullName evidence="2">Agenet domain-containing protein</fullName>
    </recommendedName>
</protein>
<name>A0ABP0UNI7_9BRYO</name>
<dbReference type="InterPro" id="IPR008395">
    <property type="entry name" value="Agenet-like_dom"/>
</dbReference>
<dbReference type="SMART" id="SM00743">
    <property type="entry name" value="Agenet"/>
    <property type="match status" value="2"/>
</dbReference>
<dbReference type="CDD" id="cd20403">
    <property type="entry name" value="Tudor_Agenet_FMRP-like_rpt2"/>
    <property type="match status" value="1"/>
</dbReference>
<dbReference type="CDD" id="cd20405">
    <property type="entry name" value="Tudor_Agenet_AtDUF_rpt1_3"/>
    <property type="match status" value="1"/>
</dbReference>
<feature type="region of interest" description="Disordered" evidence="1">
    <location>
        <begin position="88"/>
        <end position="115"/>
    </location>
</feature>
<dbReference type="Proteomes" id="UP001497512">
    <property type="component" value="Chromosome 5"/>
</dbReference>
<feature type="compositionally biased region" description="Basic residues" evidence="1">
    <location>
        <begin position="549"/>
        <end position="563"/>
    </location>
</feature>
<dbReference type="InterPro" id="IPR014002">
    <property type="entry name" value="Agenet_dom_plant"/>
</dbReference>
<evidence type="ECO:0000259" key="2">
    <source>
        <dbReference type="SMART" id="SM00743"/>
    </source>
</evidence>
<evidence type="ECO:0000256" key="1">
    <source>
        <dbReference type="SAM" id="MobiDB-lite"/>
    </source>
</evidence>
<sequence length="1045" mass="112817">MAGDLQGREGTETYDDEDIVVEQEFSVEDLQSPVQEREACNMESAAVEEAAFDGLMIEVKEEEEDTHVATEVGTVELALEEEGDINLQQQPQTVSVQESREHPYEEASSGVEATDAQEKNLDDAPMHNRCGVAAMLSRDHHLQEVGREQLEDRANVTKIEPRTGSEEEALLGGEAAASPGAPPPSEGVIETKDEVGFLEGEEKKPVHEDDDAIIMAAACEVEEEDDDRAAAVAAAAEDDGIALLPMDTSQKTIATTTSDQGSKEAMALFTEAMTGGGALQVNAAGGEEQSDSEGGLDSWEIKQRKSESACNTKLTLGQPVVTTSELVVDDLPVTSMVAPTELITAVTTYGDSVAAREEVLLSGGFQHGPPQVVDEHQLHVDTDKHLEQAQIHAQETMATATAVLAQSQLVWARIHSQHPSDLGAAREVQIASLAATVAAAASVAKAAVEAARAIGAASSNVVAPSQSLPFGAAQATSNKHPQQNTNRAIIEIRQNVEALESVVQAAGFAAQAATQGAVMAIGNPLKQATRMANYWKRKVAEMEGDANPKGRRNQSHKKTKLAKSRGVGEIFSGKKTPKKQALWIQSSPGTAPLKKLKGKEGLHHTGSSPVTMPKKMKDKQALHTRSSPVTTTPKKMKDNKQALHCSGSSPRTTQKKKKEKNLLSSSSSKREVFIKGKAVEQGKKAGDVGKSQSKKNAAAAKKQKKKITAMPEMTPRYAALQLAGVATTQSPDLRELVTRNNTPEVISEGSVVEVMSEEEGLHGGWFSAKVLMLTETEALVVYDELLTDDGSSNLKEWFPLKDSVVGNGILRRIRPVHPFVFIKDGGSRARRRVALGSQIWSVGDHVDAFLQDGWWEGVVKDVKDMDENKITLYFPGEDDTAVVKTWNVRPSLTWKDGVWGPWTGSGKDEGGQFAKQQKYESSPNVKGKKLTKKRKHLELREDAPEADSPPRSVPRLLPEGNTLSSVSHAHRKLAEVSNALSTPPKHWLSSAAAAMVTTPKSTKKKLKALEPGVPMTRQQSAADSDEHQRPMNPMLPTSRRRLERA</sequence>
<feature type="region of interest" description="Disordered" evidence="1">
    <location>
        <begin position="994"/>
        <end position="1045"/>
    </location>
</feature>
<evidence type="ECO:0000313" key="4">
    <source>
        <dbReference type="Proteomes" id="UP001497512"/>
    </source>
</evidence>
<dbReference type="PANTHER" id="PTHR48429:SF1">
    <property type="entry name" value="AGENET DOMAIN-CONTAINING PROTEIN"/>
    <property type="match status" value="1"/>
</dbReference>
<dbReference type="EMBL" id="OZ019897">
    <property type="protein sequence ID" value="CAK9226100.1"/>
    <property type="molecule type" value="Genomic_DNA"/>
</dbReference>
<feature type="region of interest" description="Disordered" evidence="1">
    <location>
        <begin position="681"/>
        <end position="706"/>
    </location>
</feature>
<dbReference type="InterPro" id="IPR055274">
    <property type="entry name" value="SWO1"/>
</dbReference>
<evidence type="ECO:0000313" key="3">
    <source>
        <dbReference type="EMBL" id="CAK9226100.1"/>
    </source>
</evidence>
<reference evidence="3" key="1">
    <citation type="submission" date="2024-02" db="EMBL/GenBank/DDBJ databases">
        <authorList>
            <consortium name="ELIXIR-Norway"/>
            <consortium name="Elixir Norway"/>
        </authorList>
    </citation>
    <scope>NUCLEOTIDE SEQUENCE</scope>
</reference>
<dbReference type="Pfam" id="PF05641">
    <property type="entry name" value="Agenet"/>
    <property type="match status" value="1"/>
</dbReference>
<dbReference type="PANTHER" id="PTHR48429">
    <property type="entry name" value="AGENET DOMAIN-CONTAINING PROTEIN"/>
    <property type="match status" value="1"/>
</dbReference>
<feature type="region of interest" description="Disordered" evidence="1">
    <location>
        <begin position="542"/>
        <end position="669"/>
    </location>
</feature>
<organism evidence="3 4">
    <name type="scientific">Sphagnum troendelagicum</name>
    <dbReference type="NCBI Taxonomy" id="128251"/>
    <lineage>
        <taxon>Eukaryota</taxon>
        <taxon>Viridiplantae</taxon>
        <taxon>Streptophyta</taxon>
        <taxon>Embryophyta</taxon>
        <taxon>Bryophyta</taxon>
        <taxon>Sphagnophytina</taxon>
        <taxon>Sphagnopsida</taxon>
        <taxon>Sphagnales</taxon>
        <taxon>Sphagnaceae</taxon>
        <taxon>Sphagnum</taxon>
    </lineage>
</organism>
<feature type="region of interest" description="Disordered" evidence="1">
    <location>
        <begin position="899"/>
        <end position="968"/>
    </location>
</feature>
<feature type="compositionally biased region" description="Low complexity" evidence="1">
    <location>
        <begin position="690"/>
        <end position="700"/>
    </location>
</feature>
<feature type="compositionally biased region" description="Polar residues" evidence="1">
    <location>
        <begin position="88"/>
        <end position="97"/>
    </location>
</feature>
<proteinExistence type="predicted"/>
<keyword evidence="4" id="KW-1185">Reference proteome</keyword>